<protein>
    <submittedName>
        <fullName evidence="2">Uncharacterized protein</fullName>
    </submittedName>
</protein>
<sequence length="222" mass="26201">MSKTLKKEKKKDIKGKEELLLVSLTEFYDIEKNKIELMDILEGKNKISLRIIDWFVTNYSKKYNIEYTLKKKITSPKKRKSKIIKGKTIKKETKSSNLNHINVFLGYKDQLSGYSKKNFDPFCRRNRIDFVFKDGDKITTTVGQLNFFRWAIYSNVINYIINNYKHIEDDMNQNTKKKKELETPKKSKSKSSKKHRKKRSPLSIAATKNMNVNKNPVTLNFD</sequence>
<proteinExistence type="predicted"/>
<evidence type="ECO:0000256" key="1">
    <source>
        <dbReference type="SAM" id="MobiDB-lite"/>
    </source>
</evidence>
<accession>A0A6C0J7A0</accession>
<name>A0A6C0J7A0_9ZZZZ</name>
<feature type="region of interest" description="Disordered" evidence="1">
    <location>
        <begin position="175"/>
        <end position="222"/>
    </location>
</feature>
<dbReference type="Pfam" id="PF23827">
    <property type="entry name" value="DUF7197"/>
    <property type="match status" value="1"/>
</dbReference>
<dbReference type="InterPro" id="IPR055621">
    <property type="entry name" value="DUF7197"/>
</dbReference>
<reference evidence="2" key="1">
    <citation type="journal article" date="2020" name="Nature">
        <title>Giant virus diversity and host interactions through global metagenomics.</title>
        <authorList>
            <person name="Schulz F."/>
            <person name="Roux S."/>
            <person name="Paez-Espino D."/>
            <person name="Jungbluth S."/>
            <person name="Walsh D.A."/>
            <person name="Denef V.J."/>
            <person name="McMahon K.D."/>
            <person name="Konstantinidis K.T."/>
            <person name="Eloe-Fadrosh E.A."/>
            <person name="Kyrpides N.C."/>
            <person name="Woyke T."/>
        </authorList>
    </citation>
    <scope>NUCLEOTIDE SEQUENCE</scope>
    <source>
        <strain evidence="2">GVMAG-M-3300025860-25</strain>
    </source>
</reference>
<dbReference type="EMBL" id="MN740345">
    <property type="protein sequence ID" value="QHU01532.1"/>
    <property type="molecule type" value="Genomic_DNA"/>
</dbReference>
<organism evidence="2">
    <name type="scientific">viral metagenome</name>
    <dbReference type="NCBI Taxonomy" id="1070528"/>
    <lineage>
        <taxon>unclassified sequences</taxon>
        <taxon>metagenomes</taxon>
        <taxon>organismal metagenomes</taxon>
    </lineage>
</organism>
<dbReference type="AlphaFoldDB" id="A0A6C0J7A0"/>
<evidence type="ECO:0000313" key="2">
    <source>
        <dbReference type="EMBL" id="QHU01532.1"/>
    </source>
</evidence>
<feature type="compositionally biased region" description="Polar residues" evidence="1">
    <location>
        <begin position="206"/>
        <end position="222"/>
    </location>
</feature>
<feature type="compositionally biased region" description="Basic residues" evidence="1">
    <location>
        <begin position="186"/>
        <end position="200"/>
    </location>
</feature>